<sequence>MYIVQIISVNDIWFYKFIKSFAAVYGESYKLNNTSRKHVYIATISIQLLCIGQISIFTSVRHGTCTTAYCLHSTVITPIFKISNRGWCTCFSPSRHKFKPGFRKHVSVVMFTKPEKWDFHRIVRLPKSTTQDYIKLEIAAVLQNSSNRGDTGSRRM</sequence>
<reference evidence="1" key="1">
    <citation type="journal article" date="2019" name="bioRxiv">
        <title>The Genome of the Zebra Mussel, Dreissena polymorpha: A Resource for Invasive Species Research.</title>
        <authorList>
            <person name="McCartney M.A."/>
            <person name="Auch B."/>
            <person name="Kono T."/>
            <person name="Mallez S."/>
            <person name="Zhang Y."/>
            <person name="Obille A."/>
            <person name="Becker A."/>
            <person name="Abrahante J.E."/>
            <person name="Garbe J."/>
            <person name="Badalamenti J.P."/>
            <person name="Herman A."/>
            <person name="Mangelson H."/>
            <person name="Liachko I."/>
            <person name="Sullivan S."/>
            <person name="Sone E.D."/>
            <person name="Koren S."/>
            <person name="Silverstein K.A.T."/>
            <person name="Beckman K.B."/>
            <person name="Gohl D.M."/>
        </authorList>
    </citation>
    <scope>NUCLEOTIDE SEQUENCE</scope>
    <source>
        <strain evidence="1">Duluth1</strain>
        <tissue evidence="1">Whole animal</tissue>
    </source>
</reference>
<keyword evidence="2" id="KW-1185">Reference proteome</keyword>
<dbReference type="EMBL" id="JAIWYP010000006">
    <property type="protein sequence ID" value="KAH3806747.1"/>
    <property type="molecule type" value="Genomic_DNA"/>
</dbReference>
<name>A0A9D4G380_DREPO</name>
<reference evidence="1" key="2">
    <citation type="submission" date="2020-11" db="EMBL/GenBank/DDBJ databases">
        <authorList>
            <person name="McCartney M.A."/>
            <person name="Auch B."/>
            <person name="Kono T."/>
            <person name="Mallez S."/>
            <person name="Becker A."/>
            <person name="Gohl D.M."/>
            <person name="Silverstein K.A.T."/>
            <person name="Koren S."/>
            <person name="Bechman K.B."/>
            <person name="Herman A."/>
            <person name="Abrahante J.E."/>
            <person name="Garbe J."/>
        </authorList>
    </citation>
    <scope>NUCLEOTIDE SEQUENCE</scope>
    <source>
        <strain evidence="1">Duluth1</strain>
        <tissue evidence="1">Whole animal</tissue>
    </source>
</reference>
<dbReference type="AlphaFoldDB" id="A0A9D4G380"/>
<evidence type="ECO:0000313" key="2">
    <source>
        <dbReference type="Proteomes" id="UP000828390"/>
    </source>
</evidence>
<organism evidence="1 2">
    <name type="scientific">Dreissena polymorpha</name>
    <name type="common">Zebra mussel</name>
    <name type="synonym">Mytilus polymorpha</name>
    <dbReference type="NCBI Taxonomy" id="45954"/>
    <lineage>
        <taxon>Eukaryota</taxon>
        <taxon>Metazoa</taxon>
        <taxon>Spiralia</taxon>
        <taxon>Lophotrochozoa</taxon>
        <taxon>Mollusca</taxon>
        <taxon>Bivalvia</taxon>
        <taxon>Autobranchia</taxon>
        <taxon>Heteroconchia</taxon>
        <taxon>Euheterodonta</taxon>
        <taxon>Imparidentia</taxon>
        <taxon>Neoheterodontei</taxon>
        <taxon>Myida</taxon>
        <taxon>Dreissenoidea</taxon>
        <taxon>Dreissenidae</taxon>
        <taxon>Dreissena</taxon>
    </lineage>
</organism>
<proteinExistence type="predicted"/>
<dbReference type="Proteomes" id="UP000828390">
    <property type="component" value="Unassembled WGS sequence"/>
</dbReference>
<gene>
    <name evidence="1" type="ORF">DPMN_135071</name>
</gene>
<protein>
    <submittedName>
        <fullName evidence="1">Uncharacterized protein</fullName>
    </submittedName>
</protein>
<evidence type="ECO:0000313" key="1">
    <source>
        <dbReference type="EMBL" id="KAH3806747.1"/>
    </source>
</evidence>
<comment type="caution">
    <text evidence="1">The sequence shown here is derived from an EMBL/GenBank/DDBJ whole genome shotgun (WGS) entry which is preliminary data.</text>
</comment>
<accession>A0A9D4G380</accession>